<evidence type="ECO:0000313" key="8">
    <source>
        <dbReference type="EMBL" id="CAK7943718.1"/>
    </source>
</evidence>
<feature type="transmembrane region" description="Helical" evidence="7">
    <location>
        <begin position="556"/>
        <end position="576"/>
    </location>
</feature>
<feature type="transmembrane region" description="Helical" evidence="7">
    <location>
        <begin position="295"/>
        <end position="319"/>
    </location>
</feature>
<dbReference type="SUPFAM" id="SSF103473">
    <property type="entry name" value="MFS general substrate transporter"/>
    <property type="match status" value="1"/>
</dbReference>
<dbReference type="InterPro" id="IPR039309">
    <property type="entry name" value="BT1"/>
</dbReference>
<dbReference type="InterPro" id="IPR036259">
    <property type="entry name" value="MFS_trans_sf"/>
</dbReference>
<feature type="transmembrane region" description="Helical" evidence="7">
    <location>
        <begin position="340"/>
        <end position="365"/>
    </location>
</feature>
<evidence type="ECO:0000256" key="4">
    <source>
        <dbReference type="ARBA" id="ARBA00022692"/>
    </source>
</evidence>
<keyword evidence="6 7" id="KW-0472">Membrane</keyword>
<proteinExistence type="inferred from homology"/>
<feature type="transmembrane region" description="Helical" evidence="7">
    <location>
        <begin position="433"/>
        <end position="458"/>
    </location>
</feature>
<evidence type="ECO:0000256" key="5">
    <source>
        <dbReference type="ARBA" id="ARBA00022989"/>
    </source>
</evidence>
<evidence type="ECO:0000256" key="1">
    <source>
        <dbReference type="ARBA" id="ARBA00004141"/>
    </source>
</evidence>
<name>A0AAV1VDA2_9STRA</name>
<feature type="transmembrane region" description="Helical" evidence="7">
    <location>
        <begin position="263"/>
        <end position="283"/>
    </location>
</feature>
<keyword evidence="3" id="KW-0813">Transport</keyword>
<dbReference type="PANTHER" id="PTHR31585">
    <property type="entry name" value="FOLATE-BIOPTERIN TRANSPORTER 1, CHLOROPLASTIC"/>
    <property type="match status" value="1"/>
</dbReference>
<feature type="transmembrane region" description="Helical" evidence="7">
    <location>
        <begin position="406"/>
        <end position="427"/>
    </location>
</feature>
<dbReference type="Proteomes" id="UP001162060">
    <property type="component" value="Unassembled WGS sequence"/>
</dbReference>
<comment type="subcellular location">
    <subcellularLocation>
        <location evidence="1">Membrane</location>
        <topology evidence="1">Multi-pass membrane protein</topology>
    </subcellularLocation>
</comment>
<feature type="transmembrane region" description="Helical" evidence="7">
    <location>
        <begin position="377"/>
        <end position="394"/>
    </location>
</feature>
<sequence length="593" mass="64872">MGPFSDPSAKILIERVSRCSLSRHENVQTLHLEPKDVAEATPKDPFTALRSPYCTEQPTPCELEKAKDVDDNRVVNIWDRRWFGLVLHSVAIGIVSTVLPLSVYPFLTCNLNMEGTQTLSARTLLGLPWAPKPIFSMFIQCFPFPSGFRYRFVMHLGWLVTAAALLAIFFHDQPPPYFQDRKIVGTPLDELSSQDMSTINLEAPSHGAFYVMMMSVASVGYVLADVAADELIRDIGLQHFGRLDTPLNEQDEVLQTVMTKYRVIATLACFLFMGVAMSGWDYGGDFDFTLEYTQVMLTVGLVAVVPVLFLSFTSCESACERHSLRQSLRETWAVLNDCRLNYVLCCRFVGGICAGVSATAVNPIAFYYAGVQPLNDTVVSFVAILLVLCALKWVSTKGWDVDYRAVIVAGTVATLALDLGATMFTIWNVVRSQWLWIGLPVMEAIPSALDYTITTVILTEIADPKAHAAVSGLVMSVSFVASPMGLVVSKYIDAQFDVTNQDIMTDTTDVRTQIMGTFFVAYATQLLALLWLLALPKNASESQSMEAGGSTSTGRAVLFLALLSASFLIVVAVHALSVYAPTACLAIAGGKGC</sequence>
<keyword evidence="5 7" id="KW-1133">Transmembrane helix</keyword>
<feature type="transmembrane region" description="Helical" evidence="7">
    <location>
        <begin position="470"/>
        <end position="492"/>
    </location>
</feature>
<reference evidence="8" key="1">
    <citation type="submission" date="2024-01" db="EMBL/GenBank/DDBJ databases">
        <authorList>
            <person name="Webb A."/>
        </authorList>
    </citation>
    <scope>NUCLEOTIDE SEQUENCE</scope>
    <source>
        <strain evidence="8">Pm1</strain>
    </source>
</reference>
<dbReference type="GO" id="GO:0016020">
    <property type="term" value="C:membrane"/>
    <property type="evidence" value="ECO:0007669"/>
    <property type="project" value="UniProtKB-SubCell"/>
</dbReference>
<keyword evidence="4 7" id="KW-0812">Transmembrane</keyword>
<comment type="similarity">
    <text evidence="2">Belongs to the major facilitator superfamily. Folate-biopterin transporter (TC 2.A.71) family.</text>
</comment>
<evidence type="ECO:0000256" key="3">
    <source>
        <dbReference type="ARBA" id="ARBA00022448"/>
    </source>
</evidence>
<feature type="transmembrane region" description="Helical" evidence="7">
    <location>
        <begin position="152"/>
        <end position="170"/>
    </location>
</feature>
<gene>
    <name evidence="8" type="ORF">PM001_LOCUS28868</name>
</gene>
<evidence type="ECO:0000313" key="9">
    <source>
        <dbReference type="Proteomes" id="UP001162060"/>
    </source>
</evidence>
<feature type="transmembrane region" description="Helical" evidence="7">
    <location>
        <begin position="512"/>
        <end position="535"/>
    </location>
</feature>
<dbReference type="PANTHER" id="PTHR31585:SF5">
    <property type="entry name" value="RNA-BINDING S4 DOMAIN-CONTAINING PROTEIN"/>
    <property type="match status" value="1"/>
</dbReference>
<dbReference type="AlphaFoldDB" id="A0AAV1VDA2"/>
<evidence type="ECO:0000256" key="6">
    <source>
        <dbReference type="ARBA" id="ARBA00023136"/>
    </source>
</evidence>
<organism evidence="8 9">
    <name type="scientific">Peronospora matthiolae</name>
    <dbReference type="NCBI Taxonomy" id="2874970"/>
    <lineage>
        <taxon>Eukaryota</taxon>
        <taxon>Sar</taxon>
        <taxon>Stramenopiles</taxon>
        <taxon>Oomycota</taxon>
        <taxon>Peronosporomycetes</taxon>
        <taxon>Peronosporales</taxon>
        <taxon>Peronosporaceae</taxon>
        <taxon>Peronospora</taxon>
    </lineage>
</organism>
<accession>A0AAV1VDA2</accession>
<protein>
    <submittedName>
        <fullName evidence="8">Uncharacterized protein</fullName>
    </submittedName>
</protein>
<dbReference type="EMBL" id="CAKLBY020000303">
    <property type="protein sequence ID" value="CAK7943718.1"/>
    <property type="molecule type" value="Genomic_DNA"/>
</dbReference>
<evidence type="ECO:0000256" key="7">
    <source>
        <dbReference type="SAM" id="Phobius"/>
    </source>
</evidence>
<comment type="caution">
    <text evidence="8">The sequence shown here is derived from an EMBL/GenBank/DDBJ whole genome shotgun (WGS) entry which is preliminary data.</text>
</comment>
<evidence type="ECO:0000256" key="2">
    <source>
        <dbReference type="ARBA" id="ARBA00007015"/>
    </source>
</evidence>
<feature type="transmembrane region" description="Helical" evidence="7">
    <location>
        <begin position="82"/>
        <end position="107"/>
    </location>
</feature>
<dbReference type="Gene3D" id="1.20.1250.20">
    <property type="entry name" value="MFS general substrate transporter like domains"/>
    <property type="match status" value="1"/>
</dbReference>